<dbReference type="RefSeq" id="WP_114532181.1">
    <property type="nucleotide sequence ID" value="NZ_QQBH01000030.1"/>
</dbReference>
<sequence>MQTQTEPPQLADFLDPADIKVAVSGFGYEEGTCLAWDTDTWTGAGDPSWVRRGVVLRCYLDGSDISHTAIEGATDISDPEVQTAVQDMKQHLIAAHGARYLTALQDEIDSLGDPQLLLAKDPVHQEAIYQRARQNTASPSLLALIADVQAKEKDLLAVRRRYALTLWRYIAHLYRHGLPVKDIAHWTGTSADSTARRITCVPTAGAAAITGVEQKTWSGYVARDQAPAPDDHVGREPVWHISTVLRHVNTRPGRPGRPPKQA</sequence>
<organism evidence="1 2">
    <name type="scientific">Streptomyces parvulus</name>
    <dbReference type="NCBI Taxonomy" id="146923"/>
    <lineage>
        <taxon>Bacteria</taxon>
        <taxon>Bacillati</taxon>
        <taxon>Actinomycetota</taxon>
        <taxon>Actinomycetes</taxon>
        <taxon>Kitasatosporales</taxon>
        <taxon>Streptomycetaceae</taxon>
        <taxon>Streptomyces</taxon>
    </lineage>
</organism>
<name>A0A369UZ63_9ACTN</name>
<gene>
    <name evidence="1" type="ORF">DVZ84_31385</name>
</gene>
<evidence type="ECO:0000313" key="1">
    <source>
        <dbReference type="EMBL" id="RDD85048.1"/>
    </source>
</evidence>
<reference evidence="1 2" key="1">
    <citation type="submission" date="2018-07" db="EMBL/GenBank/DDBJ databases">
        <title>Genome guided investigation of antibiotics producing actinomycetales strain isolated from a Macau mangrove ecosystem.</title>
        <authorList>
            <person name="Hu D."/>
        </authorList>
    </citation>
    <scope>NUCLEOTIDE SEQUENCE [LARGE SCALE GENOMIC DNA]</scope>
    <source>
        <strain evidence="1 2">2297</strain>
    </source>
</reference>
<dbReference type="EMBL" id="QQBH01000030">
    <property type="protein sequence ID" value="RDD85048.1"/>
    <property type="molecule type" value="Genomic_DNA"/>
</dbReference>
<dbReference type="OrthoDB" id="4413958at2"/>
<evidence type="ECO:0000313" key="2">
    <source>
        <dbReference type="Proteomes" id="UP000253742"/>
    </source>
</evidence>
<accession>A0A369UZ63</accession>
<dbReference type="Proteomes" id="UP000253742">
    <property type="component" value="Unassembled WGS sequence"/>
</dbReference>
<comment type="caution">
    <text evidence="1">The sequence shown here is derived from an EMBL/GenBank/DDBJ whole genome shotgun (WGS) entry which is preliminary data.</text>
</comment>
<proteinExistence type="predicted"/>
<protein>
    <submittedName>
        <fullName evidence="1">Uncharacterized protein</fullName>
    </submittedName>
</protein>
<dbReference type="AlphaFoldDB" id="A0A369UZ63"/>